<sequence length="258" mass="28400">MFDRPLSAVPSSSSSSGYPPLNHQPKLAPQSPSKPMAYYNLQVIQLVECSPPQRRIAAIASPSFASSSSYSSSCSSASEEAVSSYCSSDEDDHVVERQHGEISRATLGDCYSLRMKRIQSWRDNFFASLTSTARGGWPSQLSLKRLFSWYNVTDTSKSSPPALKRKLPPTDTEDDTVSTSQVKFYVSKLSLTFHSHRSLRSALVRMLLHTLAPLAMCPSPQGMLCPIMAETLEPVMPAAQPSPMLWSRKETLTIGLHP</sequence>
<feature type="region of interest" description="Disordered" evidence="1">
    <location>
        <begin position="1"/>
        <end position="32"/>
    </location>
</feature>
<feature type="region of interest" description="Disordered" evidence="1">
    <location>
        <begin position="154"/>
        <end position="174"/>
    </location>
</feature>
<dbReference type="EMBL" id="ML178817">
    <property type="protein sequence ID" value="TFL04972.1"/>
    <property type="molecule type" value="Genomic_DNA"/>
</dbReference>
<gene>
    <name evidence="2" type="ORF">BDV98DRAFT_280118</name>
</gene>
<evidence type="ECO:0000256" key="1">
    <source>
        <dbReference type="SAM" id="MobiDB-lite"/>
    </source>
</evidence>
<keyword evidence="3" id="KW-1185">Reference proteome</keyword>
<protein>
    <submittedName>
        <fullName evidence="2">Uncharacterized protein</fullName>
    </submittedName>
</protein>
<dbReference type="OrthoDB" id="3256870at2759"/>
<name>A0A5C3QSW7_9AGAR</name>
<evidence type="ECO:0000313" key="3">
    <source>
        <dbReference type="Proteomes" id="UP000305067"/>
    </source>
</evidence>
<dbReference type="Proteomes" id="UP000305067">
    <property type="component" value="Unassembled WGS sequence"/>
</dbReference>
<evidence type="ECO:0000313" key="2">
    <source>
        <dbReference type="EMBL" id="TFL04972.1"/>
    </source>
</evidence>
<organism evidence="2 3">
    <name type="scientific">Pterulicium gracile</name>
    <dbReference type="NCBI Taxonomy" id="1884261"/>
    <lineage>
        <taxon>Eukaryota</taxon>
        <taxon>Fungi</taxon>
        <taxon>Dikarya</taxon>
        <taxon>Basidiomycota</taxon>
        <taxon>Agaricomycotina</taxon>
        <taxon>Agaricomycetes</taxon>
        <taxon>Agaricomycetidae</taxon>
        <taxon>Agaricales</taxon>
        <taxon>Pleurotineae</taxon>
        <taxon>Pterulaceae</taxon>
        <taxon>Pterulicium</taxon>
    </lineage>
</organism>
<accession>A0A5C3QSW7</accession>
<reference evidence="2 3" key="1">
    <citation type="journal article" date="2019" name="Nat. Ecol. Evol.">
        <title>Megaphylogeny resolves global patterns of mushroom evolution.</title>
        <authorList>
            <person name="Varga T."/>
            <person name="Krizsan K."/>
            <person name="Foldi C."/>
            <person name="Dima B."/>
            <person name="Sanchez-Garcia M."/>
            <person name="Sanchez-Ramirez S."/>
            <person name="Szollosi G.J."/>
            <person name="Szarkandi J.G."/>
            <person name="Papp V."/>
            <person name="Albert L."/>
            <person name="Andreopoulos W."/>
            <person name="Angelini C."/>
            <person name="Antonin V."/>
            <person name="Barry K.W."/>
            <person name="Bougher N.L."/>
            <person name="Buchanan P."/>
            <person name="Buyck B."/>
            <person name="Bense V."/>
            <person name="Catcheside P."/>
            <person name="Chovatia M."/>
            <person name="Cooper J."/>
            <person name="Damon W."/>
            <person name="Desjardin D."/>
            <person name="Finy P."/>
            <person name="Geml J."/>
            <person name="Haridas S."/>
            <person name="Hughes K."/>
            <person name="Justo A."/>
            <person name="Karasinski D."/>
            <person name="Kautmanova I."/>
            <person name="Kiss B."/>
            <person name="Kocsube S."/>
            <person name="Kotiranta H."/>
            <person name="LaButti K.M."/>
            <person name="Lechner B.E."/>
            <person name="Liimatainen K."/>
            <person name="Lipzen A."/>
            <person name="Lukacs Z."/>
            <person name="Mihaltcheva S."/>
            <person name="Morgado L.N."/>
            <person name="Niskanen T."/>
            <person name="Noordeloos M.E."/>
            <person name="Ohm R.A."/>
            <person name="Ortiz-Santana B."/>
            <person name="Ovrebo C."/>
            <person name="Racz N."/>
            <person name="Riley R."/>
            <person name="Savchenko A."/>
            <person name="Shiryaev A."/>
            <person name="Soop K."/>
            <person name="Spirin V."/>
            <person name="Szebenyi C."/>
            <person name="Tomsovsky M."/>
            <person name="Tulloss R.E."/>
            <person name="Uehling J."/>
            <person name="Grigoriev I.V."/>
            <person name="Vagvolgyi C."/>
            <person name="Papp T."/>
            <person name="Martin F.M."/>
            <person name="Miettinen O."/>
            <person name="Hibbett D.S."/>
            <person name="Nagy L.G."/>
        </authorList>
    </citation>
    <scope>NUCLEOTIDE SEQUENCE [LARGE SCALE GENOMIC DNA]</scope>
    <source>
        <strain evidence="2 3">CBS 309.79</strain>
    </source>
</reference>
<dbReference type="AlphaFoldDB" id="A0A5C3QSW7"/>
<proteinExistence type="predicted"/>